<dbReference type="PANTHER" id="PTHR33546:SF1">
    <property type="entry name" value="LARGE, MULTIFUNCTIONAL SECRETED PROTEIN"/>
    <property type="match status" value="1"/>
</dbReference>
<gene>
    <name evidence="4" type="ORF">DAETH_04450</name>
</gene>
<evidence type="ECO:0000313" key="5">
    <source>
        <dbReference type="Proteomes" id="UP001064971"/>
    </source>
</evidence>
<dbReference type="InterPro" id="IPR011041">
    <property type="entry name" value="Quinoprot_gluc/sorb_DH_b-prop"/>
</dbReference>
<proteinExistence type="predicted"/>
<dbReference type="InterPro" id="IPR011042">
    <property type="entry name" value="6-blade_b-propeller_TolB-like"/>
</dbReference>
<evidence type="ECO:0000256" key="1">
    <source>
        <dbReference type="SAM" id="MobiDB-lite"/>
    </source>
</evidence>
<feature type="domain" description="Pyrroloquinoline quinone-dependent pyranose dehydrogenase beta-propeller" evidence="3">
    <location>
        <begin position="74"/>
        <end position="420"/>
    </location>
</feature>
<dbReference type="InterPro" id="IPR054539">
    <property type="entry name" value="Beta-prop_PDH"/>
</dbReference>
<feature type="signal peptide" evidence="2">
    <location>
        <begin position="1"/>
        <end position="21"/>
    </location>
</feature>
<evidence type="ECO:0000259" key="3">
    <source>
        <dbReference type="Pfam" id="PF22807"/>
    </source>
</evidence>
<keyword evidence="2" id="KW-0732">Signal</keyword>
<feature type="chain" id="PRO_5047197908" evidence="2">
    <location>
        <begin position="22"/>
        <end position="425"/>
    </location>
</feature>
<feature type="region of interest" description="Disordered" evidence="1">
    <location>
        <begin position="19"/>
        <end position="53"/>
    </location>
</feature>
<dbReference type="SUPFAM" id="SSF50952">
    <property type="entry name" value="Soluble quinoprotein glucose dehydrogenase"/>
    <property type="match status" value="1"/>
</dbReference>
<dbReference type="Gene3D" id="2.120.10.30">
    <property type="entry name" value="TolB, C-terminal domain"/>
    <property type="match status" value="1"/>
</dbReference>
<keyword evidence="5" id="KW-1185">Reference proteome</keyword>
<feature type="compositionally biased region" description="Pro residues" evidence="1">
    <location>
        <begin position="39"/>
        <end position="49"/>
    </location>
</feature>
<dbReference type="RefSeq" id="WP_264776324.1">
    <property type="nucleotide sequence ID" value="NZ_AP026560.1"/>
</dbReference>
<sequence>MRKLLLAALTAALGVVPPALAQGSASPTGPGPRQTTIPTPRPVPAPEPPVSATVTRNEPAALEFTPDKLARLRVPAGFTITVMATGLGNARMMHVMPGGGIYLTRRQQGDIYYLKDVNKDGRFDAGERRMVAQNLKLVHGLDVKDGKLYAVGEKTIWVMDMAKDGTLSVPRVFADGFPDAGQHPARGLKWGPDGYLYASFGSTNNDAPTQNPEEATILRVRPDGQWREVYARGLRHTIGFGWHPVTKVLYGMDQGMDWHGDNLPPEEMNVIVRGRNYGWPFCYGNRTPDPYTNTSQIPGRITKQEYCDLTQGSLLTYTAHAAAIGLEFYTRTQFPAEYRNDAFVAYRGSWNRSEPSGYEIARVDFDANNRPTAITPFVTGFVYQEGGGWKQFGRVAGVATYTDGSLLFTDDQSGVLYRVRYTGGQ</sequence>
<evidence type="ECO:0000313" key="4">
    <source>
        <dbReference type="EMBL" id="BDP40476.1"/>
    </source>
</evidence>
<dbReference type="Pfam" id="PF22807">
    <property type="entry name" value="TrAA12"/>
    <property type="match status" value="1"/>
</dbReference>
<dbReference type="Proteomes" id="UP001064971">
    <property type="component" value="Chromosome"/>
</dbReference>
<dbReference type="PANTHER" id="PTHR33546">
    <property type="entry name" value="LARGE, MULTIFUNCTIONAL SECRETED PROTEIN-RELATED"/>
    <property type="match status" value="1"/>
</dbReference>
<name>A0ABM8A9U0_9DEIO</name>
<reference evidence="4" key="1">
    <citation type="submission" date="2022-07" db="EMBL/GenBank/DDBJ databases">
        <title>Complete Genome Sequence of the Radioresistant Bacterium Deinococcus aetherius ST0316, Isolated from the Air Dust collected in Lower Stratosphere above Japan.</title>
        <authorList>
            <person name="Satoh K."/>
            <person name="Hagiwara K."/>
            <person name="Katsumata K."/>
            <person name="Kubo A."/>
            <person name="Yokobori S."/>
            <person name="Yamagishi A."/>
            <person name="Oono Y."/>
            <person name="Narumi I."/>
        </authorList>
    </citation>
    <scope>NUCLEOTIDE SEQUENCE</scope>
    <source>
        <strain evidence="4">ST0316</strain>
    </source>
</reference>
<accession>A0ABM8A9U0</accession>
<organism evidence="4 5">
    <name type="scientific">Deinococcus aetherius</name>
    <dbReference type="NCBI Taxonomy" id="200252"/>
    <lineage>
        <taxon>Bacteria</taxon>
        <taxon>Thermotogati</taxon>
        <taxon>Deinococcota</taxon>
        <taxon>Deinococci</taxon>
        <taxon>Deinococcales</taxon>
        <taxon>Deinococcaceae</taxon>
        <taxon>Deinococcus</taxon>
    </lineage>
</organism>
<protein>
    <submittedName>
        <fullName evidence="4">Oxidoreductase</fullName>
    </submittedName>
</protein>
<dbReference type="EMBL" id="AP026560">
    <property type="protein sequence ID" value="BDP40476.1"/>
    <property type="molecule type" value="Genomic_DNA"/>
</dbReference>
<evidence type="ECO:0000256" key="2">
    <source>
        <dbReference type="SAM" id="SignalP"/>
    </source>
</evidence>